<accession>A0A7J8NEA1</accession>
<dbReference type="GO" id="GO:0003676">
    <property type="term" value="F:nucleic acid binding"/>
    <property type="evidence" value="ECO:0007669"/>
    <property type="project" value="InterPro"/>
</dbReference>
<keyword evidence="1" id="KW-0862">Zinc</keyword>
<dbReference type="PANTHER" id="PTHR31286:SF153">
    <property type="entry name" value="DUF4283 DOMAIN PROTEIN"/>
    <property type="match status" value="1"/>
</dbReference>
<dbReference type="InterPro" id="IPR025836">
    <property type="entry name" value="Zn_knuckle_CX2CX4HX4C"/>
</dbReference>
<dbReference type="PROSITE" id="PS50158">
    <property type="entry name" value="ZF_CCHC"/>
    <property type="match status" value="1"/>
</dbReference>
<reference evidence="3 4" key="1">
    <citation type="journal article" date="2019" name="Genome Biol. Evol.">
        <title>Insights into the evolution of the New World diploid cottons (Gossypium, subgenus Houzingenia) based on genome sequencing.</title>
        <authorList>
            <person name="Grover C.E."/>
            <person name="Arick M.A. 2nd"/>
            <person name="Thrash A."/>
            <person name="Conover J.L."/>
            <person name="Sanders W.S."/>
            <person name="Peterson D.G."/>
            <person name="Frelichowski J.E."/>
            <person name="Scheffler J.A."/>
            <person name="Scheffler B.E."/>
            <person name="Wendel J.F."/>
        </authorList>
    </citation>
    <scope>NUCLEOTIDE SEQUENCE [LARGE SCALE GENOMIC DNA]</scope>
    <source>
        <strain evidence="3">157</strain>
        <tissue evidence="3">Leaf</tissue>
    </source>
</reference>
<dbReference type="EMBL" id="JABEZX010115335">
    <property type="protein sequence ID" value="MBA0575182.1"/>
    <property type="molecule type" value="Genomic_DNA"/>
</dbReference>
<dbReference type="PANTHER" id="PTHR31286">
    <property type="entry name" value="GLYCINE-RICH CELL WALL STRUCTURAL PROTEIN 1.8-LIKE"/>
    <property type="match status" value="1"/>
</dbReference>
<proteinExistence type="predicted"/>
<gene>
    <name evidence="3" type="ORF">Golob_027393</name>
</gene>
<dbReference type="InterPro" id="IPR025558">
    <property type="entry name" value="DUF4283"/>
</dbReference>
<keyword evidence="1" id="KW-0863">Zinc-finger</keyword>
<evidence type="ECO:0000256" key="1">
    <source>
        <dbReference type="PROSITE-ProRule" id="PRU00047"/>
    </source>
</evidence>
<dbReference type="InterPro" id="IPR040256">
    <property type="entry name" value="At4g02000-like"/>
</dbReference>
<dbReference type="GO" id="GO:0008270">
    <property type="term" value="F:zinc ion binding"/>
    <property type="evidence" value="ECO:0007669"/>
    <property type="project" value="UniProtKB-KW"/>
</dbReference>
<dbReference type="InterPro" id="IPR001878">
    <property type="entry name" value="Znf_CCHC"/>
</dbReference>
<dbReference type="Pfam" id="PF14111">
    <property type="entry name" value="DUF4283"/>
    <property type="match status" value="1"/>
</dbReference>
<feature type="domain" description="CCHC-type" evidence="2">
    <location>
        <begin position="200"/>
        <end position="214"/>
    </location>
</feature>
<protein>
    <recommendedName>
        <fullName evidence="2">CCHC-type domain-containing protein</fullName>
    </recommendedName>
</protein>
<organism evidence="3 4">
    <name type="scientific">Gossypium lobatum</name>
    <dbReference type="NCBI Taxonomy" id="34289"/>
    <lineage>
        <taxon>Eukaryota</taxon>
        <taxon>Viridiplantae</taxon>
        <taxon>Streptophyta</taxon>
        <taxon>Embryophyta</taxon>
        <taxon>Tracheophyta</taxon>
        <taxon>Spermatophyta</taxon>
        <taxon>Magnoliopsida</taxon>
        <taxon>eudicotyledons</taxon>
        <taxon>Gunneridae</taxon>
        <taxon>Pentapetalae</taxon>
        <taxon>rosids</taxon>
        <taxon>malvids</taxon>
        <taxon>Malvales</taxon>
        <taxon>Malvaceae</taxon>
        <taxon>Malvoideae</taxon>
        <taxon>Gossypium</taxon>
    </lineage>
</organism>
<dbReference type="Pfam" id="PF14392">
    <property type="entry name" value="zf-CCHC_4"/>
    <property type="match status" value="1"/>
</dbReference>
<sequence>MEDALENLRLLDEEEEAFQEDEGAAGCDQLCLVGRCLKVSVVYFPSLRNTMADLWHPIRGICITEIGEKRYLFQFFHRVDIERVVAGIPWFFNNHMLILQKVLVGVNLTVMELNHSEFWIQVHELPPGLMSVSMAKQFGDFCGKFVEYDTSILTLGVQNYIRIRVCLNVVVPLKRKKKVLVGKSMVVYARLKYEKLSLFCFICGKLGHGESYCPLWLTIDSSKIVFGWDLSLRTVVRRRSMVVSRWLRVADGSPCNEGNLAGVEDGNSVNVGKDLGLNSRGFVRNVNPNLNPNLIPLGFAQIQGVGTSIKGHDGSIADMSSDGVAYGPMELALVEKDDPITFPDGKK</sequence>
<keyword evidence="1" id="KW-0479">Metal-binding</keyword>
<keyword evidence="4" id="KW-1185">Reference proteome</keyword>
<name>A0A7J8NEA1_9ROSI</name>
<comment type="caution">
    <text evidence="3">The sequence shown here is derived from an EMBL/GenBank/DDBJ whole genome shotgun (WGS) entry which is preliminary data.</text>
</comment>
<evidence type="ECO:0000259" key="2">
    <source>
        <dbReference type="PROSITE" id="PS50158"/>
    </source>
</evidence>
<evidence type="ECO:0000313" key="3">
    <source>
        <dbReference type="EMBL" id="MBA0575182.1"/>
    </source>
</evidence>
<evidence type="ECO:0000313" key="4">
    <source>
        <dbReference type="Proteomes" id="UP000593572"/>
    </source>
</evidence>
<dbReference type="AlphaFoldDB" id="A0A7J8NEA1"/>
<dbReference type="Proteomes" id="UP000593572">
    <property type="component" value="Unassembled WGS sequence"/>
</dbReference>